<accession>A0A432MKS0</accession>
<evidence type="ECO:0000256" key="1">
    <source>
        <dbReference type="SAM" id="MobiDB-lite"/>
    </source>
</evidence>
<evidence type="ECO:0000313" key="4">
    <source>
        <dbReference type="Proteomes" id="UP000280296"/>
    </source>
</evidence>
<dbReference type="Pfam" id="PF07596">
    <property type="entry name" value="SBP_bac_10"/>
    <property type="match status" value="1"/>
</dbReference>
<dbReference type="InterPro" id="IPR011453">
    <property type="entry name" value="DUF1559"/>
</dbReference>
<dbReference type="OrthoDB" id="273096at2"/>
<reference evidence="3 4" key="2">
    <citation type="submission" date="2019-01" db="EMBL/GenBank/DDBJ databases">
        <title>Tautonia sociabilis, a novel thermotolerant planctomycete of Isosphaeraceae family, isolated from a 4000 m deep subterranean habitat.</title>
        <authorList>
            <person name="Kovaleva O.L."/>
            <person name="Elcheninov A.G."/>
            <person name="Van Heerden E."/>
            <person name="Toshchakov S.V."/>
            <person name="Novikov A."/>
            <person name="Bonch-Osmolovskaya E.A."/>
            <person name="Kublanov I.V."/>
        </authorList>
    </citation>
    <scope>NUCLEOTIDE SEQUENCE [LARGE SCALE GENOMIC DNA]</scope>
    <source>
        <strain evidence="3 4">GM2012</strain>
    </source>
</reference>
<dbReference type="PANTHER" id="PTHR30093:SF2">
    <property type="entry name" value="TYPE II SECRETION SYSTEM PROTEIN H"/>
    <property type="match status" value="1"/>
</dbReference>
<evidence type="ECO:0000259" key="2">
    <source>
        <dbReference type="Pfam" id="PF07596"/>
    </source>
</evidence>
<dbReference type="PANTHER" id="PTHR30093">
    <property type="entry name" value="GENERAL SECRETION PATHWAY PROTEIN G"/>
    <property type="match status" value="1"/>
</dbReference>
<feature type="domain" description="DUF1559" evidence="2">
    <location>
        <begin position="34"/>
        <end position="330"/>
    </location>
</feature>
<dbReference type="AlphaFoldDB" id="A0A432MKS0"/>
<dbReference type="Pfam" id="PF07963">
    <property type="entry name" value="N_methyl"/>
    <property type="match status" value="1"/>
</dbReference>
<keyword evidence="4" id="KW-1185">Reference proteome</keyword>
<dbReference type="SUPFAM" id="SSF54523">
    <property type="entry name" value="Pili subunits"/>
    <property type="match status" value="1"/>
</dbReference>
<proteinExistence type="predicted"/>
<dbReference type="InterPro" id="IPR045584">
    <property type="entry name" value="Pilin-like"/>
</dbReference>
<dbReference type="NCBIfam" id="TIGR02532">
    <property type="entry name" value="IV_pilin_GFxxxE"/>
    <property type="match status" value="1"/>
</dbReference>
<dbReference type="InterPro" id="IPR027558">
    <property type="entry name" value="Pre_pil_HX9DG_C"/>
</dbReference>
<protein>
    <submittedName>
        <fullName evidence="3">DUF1559 domain-containing protein</fullName>
    </submittedName>
</protein>
<name>A0A432MKS0_9BACT</name>
<reference evidence="3 4" key="1">
    <citation type="submission" date="2018-12" db="EMBL/GenBank/DDBJ databases">
        <authorList>
            <person name="Toschakov S.V."/>
        </authorList>
    </citation>
    <scope>NUCLEOTIDE SEQUENCE [LARGE SCALE GENOMIC DNA]</scope>
    <source>
        <strain evidence="3 4">GM2012</strain>
    </source>
</reference>
<dbReference type="Proteomes" id="UP000280296">
    <property type="component" value="Unassembled WGS sequence"/>
</dbReference>
<gene>
    <name evidence="3" type="ORF">TsocGM_09510</name>
</gene>
<evidence type="ECO:0000313" key="3">
    <source>
        <dbReference type="EMBL" id="RUL88024.1"/>
    </source>
</evidence>
<organism evidence="3 4">
    <name type="scientific">Tautonia sociabilis</name>
    <dbReference type="NCBI Taxonomy" id="2080755"/>
    <lineage>
        <taxon>Bacteria</taxon>
        <taxon>Pseudomonadati</taxon>
        <taxon>Planctomycetota</taxon>
        <taxon>Planctomycetia</taxon>
        <taxon>Isosphaerales</taxon>
        <taxon>Isosphaeraceae</taxon>
        <taxon>Tautonia</taxon>
    </lineage>
</organism>
<sequence length="351" mass="37210">MVPSARRMGFTLIELLVVIAVIGVLVALLLPAVQAAREAARRMQCTNNLKQIGLALHNYEGAHGAFPPAGQGSYLGSTPAGVEFGDGLGVMPRILQQMEQSNVFNAINFNLDYNHLSGANFTAFSAVVDAYLCPSSVSINSGGRDTPDPGDPMSRSSGTGYGVQDYGAVYYTDIDPLGRAGQPGSNEVTPLRNKLAHGIGLMNRGMTRIAAVTDGLSSTIAVAEDAGRDARFASPYTEGYMNPARTDVSRPVPPGQRRFWRWGEPDGAFGVSGRINNEARPMHEDAPYTFPAATAGNQAGANDEIFSYHPGGANVLFGDGHVAFLKETTDVVVLRRLVTRSGGEVISGDAY</sequence>
<feature type="region of interest" description="Disordered" evidence="1">
    <location>
        <begin position="139"/>
        <end position="161"/>
    </location>
</feature>
<comment type="caution">
    <text evidence="3">The sequence shown here is derived from an EMBL/GenBank/DDBJ whole genome shotgun (WGS) entry which is preliminary data.</text>
</comment>
<dbReference type="Gene3D" id="3.30.700.10">
    <property type="entry name" value="Glycoprotein, Type 4 Pilin"/>
    <property type="match status" value="1"/>
</dbReference>
<dbReference type="InterPro" id="IPR012902">
    <property type="entry name" value="N_methyl_site"/>
</dbReference>
<dbReference type="NCBIfam" id="TIGR04294">
    <property type="entry name" value="pre_pil_HX9DG"/>
    <property type="match status" value="1"/>
</dbReference>
<dbReference type="EMBL" id="RYZH01000015">
    <property type="protein sequence ID" value="RUL88024.1"/>
    <property type="molecule type" value="Genomic_DNA"/>
</dbReference>